<evidence type="ECO:0000256" key="9">
    <source>
        <dbReference type="PIRNR" id="PIRNR000361"/>
    </source>
</evidence>
<dbReference type="PIRSF" id="PIRSF501177">
    <property type="entry name" value="BoxA"/>
    <property type="match status" value="1"/>
</dbReference>
<dbReference type="Pfam" id="PF00175">
    <property type="entry name" value="NAD_binding_1"/>
    <property type="match status" value="1"/>
</dbReference>
<keyword evidence="14" id="KW-1185">Reference proteome</keyword>
<feature type="binding site" evidence="10">
    <location>
        <position position="426"/>
    </location>
    <ligand>
        <name>NADP(+)</name>
        <dbReference type="ChEBI" id="CHEBI:58349"/>
    </ligand>
</feature>
<dbReference type="InterPro" id="IPR001433">
    <property type="entry name" value="OxRdtase_FAD/NAD-bd"/>
</dbReference>
<feature type="domain" description="4Fe-4S ferredoxin-type" evidence="11">
    <location>
        <begin position="10"/>
        <end position="39"/>
    </location>
</feature>
<evidence type="ECO:0000256" key="3">
    <source>
        <dbReference type="ARBA" id="ARBA00022723"/>
    </source>
</evidence>
<evidence type="ECO:0000313" key="14">
    <source>
        <dbReference type="Proteomes" id="UP000599109"/>
    </source>
</evidence>
<dbReference type="GO" id="GO:0051536">
    <property type="term" value="F:iron-sulfur cluster binding"/>
    <property type="evidence" value="ECO:0007669"/>
    <property type="project" value="UniProtKB-KW"/>
</dbReference>
<evidence type="ECO:0000256" key="4">
    <source>
        <dbReference type="ARBA" id="ARBA00022827"/>
    </source>
</evidence>
<dbReference type="PIRSF" id="PIRSF000361">
    <property type="entry name" value="Frd-NADP+_RD"/>
    <property type="match status" value="1"/>
</dbReference>
<evidence type="ECO:0000313" key="13">
    <source>
        <dbReference type="EMBL" id="MBL0394560.1"/>
    </source>
</evidence>
<dbReference type="InterPro" id="IPR017938">
    <property type="entry name" value="Riboflavin_synthase-like_b-brl"/>
</dbReference>
<dbReference type="PROSITE" id="PS51384">
    <property type="entry name" value="FAD_FR"/>
    <property type="match status" value="1"/>
</dbReference>
<protein>
    <recommendedName>
        <fullName evidence="9">Benzoyl-CoA oxygenase component A</fullName>
        <ecNumber evidence="9">1.14.13.208</ecNumber>
    </recommendedName>
</protein>
<gene>
    <name evidence="13" type="primary">boxA</name>
    <name evidence="13" type="ORF">JJ685_25700</name>
</gene>
<keyword evidence="5 9" id="KW-0521">NADP</keyword>
<dbReference type="SUPFAM" id="SSF52343">
    <property type="entry name" value="Ferredoxin reductase-like, C-terminal NADP-linked domain"/>
    <property type="match status" value="1"/>
</dbReference>
<comment type="subunit">
    <text evidence="9">Homodimer.</text>
</comment>
<dbReference type="Gene3D" id="2.40.30.10">
    <property type="entry name" value="Translation factors"/>
    <property type="match status" value="1"/>
</dbReference>
<evidence type="ECO:0000256" key="7">
    <source>
        <dbReference type="ARBA" id="ARBA00023004"/>
    </source>
</evidence>
<dbReference type="InterPro" id="IPR017634">
    <property type="entry name" value="Benzoyl_CoA_Oase_BoxA"/>
</dbReference>
<evidence type="ECO:0000256" key="10">
    <source>
        <dbReference type="PIRSR" id="PIRSR000361-1"/>
    </source>
</evidence>
<dbReference type="Gene3D" id="3.30.70.20">
    <property type="match status" value="1"/>
</dbReference>
<keyword evidence="8" id="KW-0411">Iron-sulfur</keyword>
<evidence type="ECO:0000259" key="12">
    <source>
        <dbReference type="PROSITE" id="PS51384"/>
    </source>
</evidence>
<dbReference type="GO" id="GO:0016491">
    <property type="term" value="F:oxidoreductase activity"/>
    <property type="evidence" value="ECO:0007669"/>
    <property type="project" value="UniProtKB-KW"/>
</dbReference>
<feature type="domain" description="4Fe-4S ferredoxin-type" evidence="11">
    <location>
        <begin position="41"/>
        <end position="68"/>
    </location>
</feature>
<name>A0A937CVB8_9BURK</name>
<dbReference type="PROSITE" id="PS00198">
    <property type="entry name" value="4FE4S_FER_1"/>
    <property type="match status" value="2"/>
</dbReference>
<evidence type="ECO:0000256" key="1">
    <source>
        <dbReference type="ARBA" id="ARBA00001974"/>
    </source>
</evidence>
<comment type="catalytic activity">
    <reaction evidence="9">
        <text>benzoyl-CoA + NADPH + O2 + H(+) = 2,3-epoxy-2,3-dihydrobenzoyl-CoA + NADP(+) + H2O</text>
        <dbReference type="Rhea" id="RHEA:48312"/>
        <dbReference type="ChEBI" id="CHEBI:15377"/>
        <dbReference type="ChEBI" id="CHEBI:15378"/>
        <dbReference type="ChEBI" id="CHEBI:15379"/>
        <dbReference type="ChEBI" id="CHEBI:57369"/>
        <dbReference type="ChEBI" id="CHEBI:57783"/>
        <dbReference type="ChEBI" id="CHEBI:58349"/>
        <dbReference type="ChEBI" id="CHEBI:88118"/>
        <dbReference type="EC" id="1.14.13.208"/>
    </reaction>
</comment>
<keyword evidence="6 9" id="KW-0560">Oxidoreductase</keyword>
<organism evidence="13 14">
    <name type="scientific">Ramlibacter monticola</name>
    <dbReference type="NCBI Taxonomy" id="1926872"/>
    <lineage>
        <taxon>Bacteria</taxon>
        <taxon>Pseudomonadati</taxon>
        <taxon>Pseudomonadota</taxon>
        <taxon>Betaproteobacteria</taxon>
        <taxon>Burkholderiales</taxon>
        <taxon>Comamonadaceae</taxon>
        <taxon>Ramlibacter</taxon>
    </lineage>
</organism>
<sequence>MDASDVIFLKQHLIDPEICIRCNTCEATCPTKAITHDSLNYVVDAALCNLCMACVPPCPTGSIDNWRTVPRARPYTLEEQFGWESLPEALSEAELAEAAGGAAPVEVPPTPGSSAPAAEIDPEASTFRSADWGATVPPWSAAHAFTNLYGPKAPAKTLAATVTGNHRVTEVGREYDTHHIVLDFGGTPFPVLEGQSIAIVPPGVDGNGRPHHPRQYSIASARNGERPGYNNVSLTIKRVLQDHEGRPVRGVASNYMCDLKVGDTVEVIGPFGASFLMPNHPKSHIVMICTGTGSAPMRAMTEWRRRLRKSGKFEGGKLMLFFGARTPEELPYFGPLQNLPRDFIDLNLAFSRVPGQPRRYVQDLMRERAADLGPLLADPNAYFYVCGLKAMEEGVVMTLRDVAAAAGLDWDTVGAALRRDGRLHLETY</sequence>
<dbReference type="InterPro" id="IPR017896">
    <property type="entry name" value="4Fe4S_Fe-S-bd"/>
</dbReference>
<dbReference type="EC" id="1.14.13.208" evidence="9"/>
<feature type="binding site" evidence="10">
    <location>
        <begin position="387"/>
        <end position="388"/>
    </location>
    <ligand>
        <name>NADP(+)</name>
        <dbReference type="ChEBI" id="CHEBI:58349"/>
    </ligand>
</feature>
<dbReference type="EMBL" id="JAEQNE010000008">
    <property type="protein sequence ID" value="MBL0394560.1"/>
    <property type="molecule type" value="Genomic_DNA"/>
</dbReference>
<feature type="binding site" evidence="10">
    <location>
        <begin position="351"/>
        <end position="352"/>
    </location>
    <ligand>
        <name>NADP(+)</name>
        <dbReference type="ChEBI" id="CHEBI:58349"/>
    </ligand>
</feature>
<dbReference type="InterPro" id="IPR001709">
    <property type="entry name" value="Flavoprot_Pyr_Nucl_cyt_Rdtase"/>
</dbReference>
<accession>A0A937CVB8</accession>
<dbReference type="InterPro" id="IPR015701">
    <property type="entry name" value="FNR"/>
</dbReference>
<evidence type="ECO:0000256" key="5">
    <source>
        <dbReference type="ARBA" id="ARBA00022857"/>
    </source>
</evidence>
<keyword evidence="3" id="KW-0479">Metal-binding</keyword>
<dbReference type="AlphaFoldDB" id="A0A937CVB8"/>
<reference evidence="13 14" key="1">
    <citation type="journal article" date="2017" name="Int. J. Syst. Evol. Microbiol.">
        <title>Ramlibacter monticola sp. nov., isolated from forest soil.</title>
        <authorList>
            <person name="Chaudhary D.K."/>
            <person name="Kim J."/>
        </authorList>
    </citation>
    <scope>NUCLEOTIDE SEQUENCE [LARGE SCALE GENOMIC DNA]</scope>
    <source>
        <strain evidence="13 14">KACC 19175</strain>
    </source>
</reference>
<dbReference type="GO" id="GO:0046872">
    <property type="term" value="F:metal ion binding"/>
    <property type="evidence" value="ECO:0007669"/>
    <property type="project" value="UniProtKB-KW"/>
</dbReference>
<dbReference type="InterPro" id="IPR039261">
    <property type="entry name" value="FNR_nucleotide-bd"/>
</dbReference>
<dbReference type="PANTHER" id="PTHR43314">
    <property type="match status" value="1"/>
</dbReference>
<feature type="binding site" evidence="10">
    <location>
        <position position="292"/>
    </location>
    <ligand>
        <name>NADP(+)</name>
        <dbReference type="ChEBI" id="CHEBI:58349"/>
    </ligand>
</feature>
<feature type="domain" description="FAD-binding FR-type" evidence="12">
    <location>
        <begin position="155"/>
        <end position="277"/>
    </location>
</feature>
<dbReference type="Pfam" id="PF00037">
    <property type="entry name" value="Fer4"/>
    <property type="match status" value="1"/>
</dbReference>
<evidence type="ECO:0000256" key="2">
    <source>
        <dbReference type="ARBA" id="ARBA00022630"/>
    </source>
</evidence>
<dbReference type="SUPFAM" id="SSF63380">
    <property type="entry name" value="Riboflavin synthase domain-like"/>
    <property type="match status" value="1"/>
</dbReference>
<dbReference type="RefSeq" id="WP_201677224.1">
    <property type="nucleotide sequence ID" value="NZ_JAEQNE010000008.1"/>
</dbReference>
<keyword evidence="2 9" id="KW-0285">Flavoprotein</keyword>
<dbReference type="NCBIfam" id="TIGR03224">
    <property type="entry name" value="benzo_boxA"/>
    <property type="match status" value="1"/>
</dbReference>
<feature type="binding site" evidence="10">
    <location>
        <position position="217"/>
    </location>
    <ligand>
        <name>NADP(+)</name>
        <dbReference type="ChEBI" id="CHEBI:58349"/>
    </ligand>
</feature>
<dbReference type="InterPro" id="IPR017927">
    <property type="entry name" value="FAD-bd_FR_type"/>
</dbReference>
<comment type="cofactor">
    <cofactor evidence="1">
        <name>FAD</name>
        <dbReference type="ChEBI" id="CHEBI:57692"/>
    </cofactor>
</comment>
<keyword evidence="4 9" id="KW-0274">FAD</keyword>
<dbReference type="InterPro" id="IPR017900">
    <property type="entry name" value="4Fe4S_Fe_S_CS"/>
</dbReference>
<dbReference type="Gene3D" id="3.40.50.80">
    <property type="entry name" value="Nucleotide-binding domain of ferredoxin-NADP reductase (FNR) module"/>
    <property type="match status" value="1"/>
</dbReference>
<dbReference type="PROSITE" id="PS51379">
    <property type="entry name" value="4FE4S_FER_2"/>
    <property type="match status" value="2"/>
</dbReference>
<evidence type="ECO:0000259" key="11">
    <source>
        <dbReference type="PROSITE" id="PS51379"/>
    </source>
</evidence>
<dbReference type="SUPFAM" id="SSF54862">
    <property type="entry name" value="4Fe-4S ferredoxins"/>
    <property type="match status" value="1"/>
</dbReference>
<evidence type="ECO:0000256" key="6">
    <source>
        <dbReference type="ARBA" id="ARBA00023002"/>
    </source>
</evidence>
<keyword evidence="7" id="KW-0408">Iron</keyword>
<feature type="binding site" evidence="10">
    <location>
        <position position="237"/>
    </location>
    <ligand>
        <name>NADP(+)</name>
        <dbReference type="ChEBI" id="CHEBI:58349"/>
    </ligand>
</feature>
<evidence type="ECO:0000256" key="8">
    <source>
        <dbReference type="ARBA" id="ARBA00023014"/>
    </source>
</evidence>
<dbReference type="Proteomes" id="UP000599109">
    <property type="component" value="Unassembled WGS sequence"/>
</dbReference>
<comment type="caution">
    <text evidence="13">The sequence shown here is derived from an EMBL/GenBank/DDBJ whole genome shotgun (WGS) entry which is preliminary data.</text>
</comment>
<proteinExistence type="predicted"/>
<dbReference type="PRINTS" id="PR00371">
    <property type="entry name" value="FPNCR"/>
</dbReference>